<evidence type="ECO:0008006" key="6">
    <source>
        <dbReference type="Google" id="ProtNLM"/>
    </source>
</evidence>
<dbReference type="PANTHER" id="PTHR44324:SF5">
    <property type="entry name" value="EF-HAND DOMAIN-CONTAINING PROTEIN"/>
    <property type="match status" value="1"/>
</dbReference>
<dbReference type="OrthoDB" id="75172at2759"/>
<evidence type="ECO:0000313" key="5">
    <source>
        <dbReference type="Proteomes" id="UP000674179"/>
    </source>
</evidence>
<sequence>MGPPRSGRKRLVAVQNGARANLSKDASPLKCIHSDGPPLNALATSSSETPGGRPASPPTAFAGATTAMSSNAARYAAACAANMDGWILAIKQPSPPTETFETGALSDVAVERGMRNAHSTIATANGSRRHSSAAVVAHLPLEERIGLPELKSIMRAFQVPASGAGGQPSEPPSNEGPRSGIADHMIEPQTLEMLHSIDELSAIAADLPESLHSAHPNDRQGARDAAGALSSAASKRHKHSAVSPCSLSEPTLVFRKLSQEEFTQAIQSAVATATLPEIQALLTKAISETQETVSWNDLVTFLVTRSRQKADLALENQRFVLGGPPYGMRFDGQHSSSITCVAVEPERRLFVTGCSEGSVRAWSSGSDLAYRGLLLQVDKWIVGLHWGCKQRVLYVVTMDRWVYILDGTTYEVLRVYHGRGITESSANITYASETIGTVHVGGVAPTKRTVSSARSRGGPHFHPKGLSSLDTLLSPRTHANRVGSRESHEERMRRLLSSAMHPCRAMHSAGKGAANAEPSRRRCSAQADGTSAKANVGASTASAPLSVVSSPPAKSTVATVYSLTIAGAAEALHQENTPLTGAGRGPYVRQQLDEGVLTALVDPVTATAFHESAFQEDVLLLGTSVGDVFLFQLAQQHHLDAKLVLVARHVFRQLHRGRVTKLDLLLSLHALVSSGDDGHVRVTSLVTGQPLRSFYAADLPEQHASVTDFHLHPQLKMLLTVGPERHALVWEWTQAAPIALLGPANSPCCGGVFVGDRVVTISRDRVLHVYDCKGFHLQQELSLATASSLDRLGGAVGTAHFAISKMHVDEGRQRVLCFGHFPVSLCVKWQVSTAFPERYRGHYVPIFATLSSRTFGQVVTVGTDGVVMTWTPRTGVNEFSFLLSNFSNETTASAPLQPTAASMDVLQRCLLTGFANGTMVVWSILNGQVERVLTAASWGTAKTTLKPTSGRSNPSAAPSVDHTTKATTAVAISSSRRDVTAVGSFLRHRSVSYIFAIGSHLYVDAAADGAGATALSNSPQLGEYSTTPASFWAAPSALGEVTRLLQLGPQLVGCATASGAVLLYNVLFDGQEGAPLWVSESLLSPSWATGSSLSSKFMSITHGDAASIGGASALPWRSGVASAASTLRQRTVPGTTTLFLESLVNAADTDPATALAATTGAVVSRVSLLMTLPAVHPRLLIVGQEDGTVCLWHTLRRLCLGAVSLASAAGVEDAKQGEDAVRGGVTGGGTAVVAMDIEEAAGQVLVFGDGEGNVHVCRLKWRLLTDSHEQATALAMPNLALYCSTPASTKTRLPTVETSAVTSSEDVTAAERSLPVLQQLERVHVFASGLMLSGIRVVHAQEATSTLHSAVPPRNRNTDTEASGTSPEQGNDGPEPSVSMKTHRAADRPHLVIFCTGVDHYVRVFTLAGVPIGELGMDEWDTTRPSTFRYTGEPTTPPAVPLRCSLAGNWDWQQEGHDTIKGSRCYHDYLAELYATHHTRPAMLVGSLRMLASSGSLTLGGRASLRRTMGGTAHLDTPATPSSRVATRAPLATCPAPSLDVVHFAGKAGSNAALERLPSHGTTNNVLAESAEAGADVARELSSHDTGRFLQSDLRPDPTSPREHCLSARLGRNTRHHYDTDRCFRGLLKRSYARELQHRHRQACTSPLSPAPQPPVAPSELPNILLSSPVASTAAVSAHAETVSNALPAANMRSSLVGQSEAAGHFISPLARSTVTSAGLLDEPQEPANVLMKQHSRVASMVHPPNDVEGPMKLSRASTASTDAPHSAVESPRDRAWPSCETAAVALSISAAPQDNPGIAEAPFLDLPPSEGSSLGGEPSPVSAVDSDAQWTRANTQASPSSHSVSTSRPMSTAAAHGGGGVAFSGLVPANAAPRDAAYKAAAPLPSPAFLYRRGSAAERQESSSALAFLSHERARLAKSACTTAAREQLAALVMPSLTHPVSSGVAGGSAVTAALPHLLSTARGAKATFSSSAPFSPTPVLDVHRYVDSILERRRAVQGCRAPGARELEDSSKRLLAEVASRMYLAPVKEPTAPSSDFLRPHHSATPPPSRMRQ</sequence>
<dbReference type="InterPro" id="IPR015943">
    <property type="entry name" value="WD40/YVTN_repeat-like_dom_sf"/>
</dbReference>
<dbReference type="PANTHER" id="PTHR44324">
    <property type="entry name" value="WD40 REPEAT DOMAIN 95"/>
    <property type="match status" value="1"/>
</dbReference>
<name>A0A836GTM4_LEIEN</name>
<feature type="compositionally biased region" description="Low complexity" evidence="3">
    <location>
        <begin position="1839"/>
        <end position="1853"/>
    </location>
</feature>
<evidence type="ECO:0000256" key="3">
    <source>
        <dbReference type="SAM" id="MobiDB-lite"/>
    </source>
</evidence>
<comment type="caution">
    <text evidence="4">The sequence shown here is derived from an EMBL/GenBank/DDBJ whole genome shotgun (WGS) entry which is preliminary data.</text>
</comment>
<dbReference type="InterPro" id="IPR001680">
    <property type="entry name" value="WD40_rpt"/>
</dbReference>
<dbReference type="EMBL" id="JAFHKP010000033">
    <property type="protein sequence ID" value="KAG5469713.1"/>
    <property type="molecule type" value="Genomic_DNA"/>
</dbReference>
<dbReference type="PROSITE" id="PS50082">
    <property type="entry name" value="WD_REPEATS_2"/>
    <property type="match status" value="1"/>
</dbReference>
<feature type="region of interest" description="Disordered" evidence="3">
    <location>
        <begin position="211"/>
        <end position="242"/>
    </location>
</feature>
<accession>A0A836GTM4</accession>
<feature type="region of interest" description="Disordered" evidence="3">
    <location>
        <begin position="1582"/>
        <end position="1603"/>
    </location>
</feature>
<evidence type="ECO:0000256" key="1">
    <source>
        <dbReference type="ARBA" id="ARBA00022737"/>
    </source>
</evidence>
<feature type="compositionally biased region" description="Polar residues" evidence="3">
    <location>
        <begin position="1360"/>
        <end position="1369"/>
    </location>
</feature>
<feature type="compositionally biased region" description="Basic and acidic residues" evidence="3">
    <location>
        <begin position="483"/>
        <end position="492"/>
    </location>
</feature>
<keyword evidence="1" id="KW-0677">Repeat</keyword>
<keyword evidence="5" id="KW-1185">Reference proteome</keyword>
<dbReference type="InterPro" id="IPR051242">
    <property type="entry name" value="WD-EF-hand_domain"/>
</dbReference>
<feature type="repeat" description="WD" evidence="2">
    <location>
        <begin position="331"/>
        <end position="363"/>
    </location>
</feature>
<dbReference type="Gene3D" id="2.130.10.10">
    <property type="entry name" value="YVTN repeat-like/Quinoprotein amine dehydrogenase"/>
    <property type="match status" value="3"/>
</dbReference>
<dbReference type="InterPro" id="IPR036322">
    <property type="entry name" value="WD40_repeat_dom_sf"/>
</dbReference>
<gene>
    <name evidence="4" type="ORF">CUR178_01852</name>
</gene>
<dbReference type="GeneID" id="94169128"/>
<feature type="region of interest" description="Disordered" evidence="3">
    <location>
        <begin position="2031"/>
        <end position="2055"/>
    </location>
</feature>
<feature type="region of interest" description="Disordered" evidence="3">
    <location>
        <begin position="1795"/>
        <end position="1856"/>
    </location>
</feature>
<dbReference type="Pfam" id="PF00400">
    <property type="entry name" value="WD40"/>
    <property type="match status" value="1"/>
</dbReference>
<dbReference type="SUPFAM" id="SSF50978">
    <property type="entry name" value="WD40 repeat-like"/>
    <property type="match status" value="2"/>
</dbReference>
<organism evidence="4 5">
    <name type="scientific">Leishmania enriettii</name>
    <dbReference type="NCBI Taxonomy" id="5663"/>
    <lineage>
        <taxon>Eukaryota</taxon>
        <taxon>Discoba</taxon>
        <taxon>Euglenozoa</taxon>
        <taxon>Kinetoplastea</taxon>
        <taxon>Metakinetoplastina</taxon>
        <taxon>Trypanosomatida</taxon>
        <taxon>Trypanosomatidae</taxon>
        <taxon>Leishmaniinae</taxon>
        <taxon>Leishmania</taxon>
    </lineage>
</organism>
<keyword evidence="2" id="KW-0853">WD repeat</keyword>
<feature type="compositionally biased region" description="Basic and acidic residues" evidence="3">
    <location>
        <begin position="1594"/>
        <end position="1603"/>
    </location>
</feature>
<evidence type="ECO:0000313" key="4">
    <source>
        <dbReference type="EMBL" id="KAG5469713.1"/>
    </source>
</evidence>
<feature type="compositionally biased region" description="Low complexity" evidence="3">
    <location>
        <begin position="1807"/>
        <end position="1821"/>
    </location>
</feature>
<proteinExistence type="predicted"/>
<feature type="region of interest" description="Disordered" evidence="3">
    <location>
        <begin position="449"/>
        <end position="492"/>
    </location>
</feature>
<feature type="region of interest" description="Disordered" evidence="3">
    <location>
        <begin position="1346"/>
        <end position="1383"/>
    </location>
</feature>
<dbReference type="Proteomes" id="UP000674179">
    <property type="component" value="Chromosome 33"/>
</dbReference>
<feature type="region of interest" description="Disordered" evidence="3">
    <location>
        <begin position="23"/>
        <end position="57"/>
    </location>
</feature>
<dbReference type="KEGG" id="lenr:94169128"/>
<reference evidence="4 5" key="1">
    <citation type="submission" date="2021-02" db="EMBL/GenBank/DDBJ databases">
        <title>Leishmania (Mundinia) enrietti genome sequencing and assembly.</title>
        <authorList>
            <person name="Almutairi H."/>
            <person name="Gatherer D."/>
        </authorList>
    </citation>
    <scope>NUCLEOTIDE SEQUENCE [LARGE SCALE GENOMIC DNA]</scope>
    <source>
        <strain evidence="4">CUR178</strain>
    </source>
</reference>
<feature type="region of interest" description="Disordered" evidence="3">
    <location>
        <begin position="1741"/>
        <end position="1777"/>
    </location>
</feature>
<dbReference type="RefSeq" id="XP_067689721.1">
    <property type="nucleotide sequence ID" value="XM_067833618.1"/>
</dbReference>
<feature type="compositionally biased region" description="Low complexity" evidence="3">
    <location>
        <begin position="223"/>
        <end position="233"/>
    </location>
</feature>
<feature type="region of interest" description="Disordered" evidence="3">
    <location>
        <begin position="507"/>
        <end position="529"/>
    </location>
</feature>
<dbReference type="SMART" id="SM00320">
    <property type="entry name" value="WD40"/>
    <property type="match status" value="6"/>
</dbReference>
<feature type="region of interest" description="Disordered" evidence="3">
    <location>
        <begin position="160"/>
        <end position="181"/>
    </location>
</feature>
<feature type="compositionally biased region" description="Polar residues" evidence="3">
    <location>
        <begin position="1829"/>
        <end position="1838"/>
    </location>
</feature>
<protein>
    <recommendedName>
        <fullName evidence="6">Guanine nucleotide-binding protein subunit beta-like protein</fullName>
    </recommendedName>
</protein>
<dbReference type="PROSITE" id="PS50294">
    <property type="entry name" value="WD_REPEATS_REGION"/>
    <property type="match status" value="1"/>
</dbReference>
<evidence type="ECO:0000256" key="2">
    <source>
        <dbReference type="PROSITE-ProRule" id="PRU00221"/>
    </source>
</evidence>